<dbReference type="Proteomes" id="UP000231693">
    <property type="component" value="Unassembled WGS sequence"/>
</dbReference>
<keyword evidence="2" id="KW-0175">Coiled coil</keyword>
<dbReference type="PANTHER" id="PTHR37313:SF4">
    <property type="entry name" value="CONSERVED MEMBRANE PROTEIN-RELATED"/>
    <property type="match status" value="1"/>
</dbReference>
<proteinExistence type="inferred from homology"/>
<organism evidence="3 4">
    <name type="scientific">Sediminihabitans luteus</name>
    <dbReference type="NCBI Taxonomy" id="1138585"/>
    <lineage>
        <taxon>Bacteria</taxon>
        <taxon>Bacillati</taxon>
        <taxon>Actinomycetota</taxon>
        <taxon>Actinomycetes</taxon>
        <taxon>Micrococcales</taxon>
        <taxon>Cellulomonadaceae</taxon>
        <taxon>Sediminihabitans</taxon>
    </lineage>
</organism>
<reference evidence="3 4" key="1">
    <citation type="submission" date="2017-11" db="EMBL/GenBank/DDBJ databases">
        <title>Genomic Encyclopedia of Archaeal and Bacterial Type Strains, Phase II (KMG-II): From Individual Species to Whole Genera.</title>
        <authorList>
            <person name="Goeker M."/>
        </authorList>
    </citation>
    <scope>NUCLEOTIDE SEQUENCE [LARGE SCALE GENOMIC DNA]</scope>
    <source>
        <strain evidence="3 4">DSM 25478</strain>
    </source>
</reference>
<gene>
    <name evidence="3" type="ORF">CLV28_2620</name>
</gene>
<dbReference type="AlphaFoldDB" id="A0A2M9CCY1"/>
<accession>A0A2M9CCY1</accession>
<name>A0A2M9CCY1_9CELL</name>
<dbReference type="Gene3D" id="3.30.70.1880">
    <property type="entry name" value="Protein of unknown function DUF881"/>
    <property type="match status" value="1"/>
</dbReference>
<dbReference type="GO" id="GO:0005886">
    <property type="term" value="C:plasma membrane"/>
    <property type="evidence" value="ECO:0007669"/>
    <property type="project" value="TreeGrafter"/>
</dbReference>
<evidence type="ECO:0000313" key="4">
    <source>
        <dbReference type="Proteomes" id="UP000231693"/>
    </source>
</evidence>
<evidence type="ECO:0000313" key="3">
    <source>
        <dbReference type="EMBL" id="PJJ69161.1"/>
    </source>
</evidence>
<evidence type="ECO:0000256" key="1">
    <source>
        <dbReference type="ARBA" id="ARBA00009108"/>
    </source>
</evidence>
<dbReference type="PANTHER" id="PTHR37313">
    <property type="entry name" value="UPF0749 PROTEIN RV1825"/>
    <property type="match status" value="1"/>
</dbReference>
<keyword evidence="4" id="KW-1185">Reference proteome</keyword>
<protein>
    <submittedName>
        <fullName evidence="3">Uncharacterized protein YlxW (UPF0749 family)</fullName>
    </submittedName>
</protein>
<feature type="coiled-coil region" evidence="2">
    <location>
        <begin position="60"/>
        <end position="87"/>
    </location>
</feature>
<dbReference type="OrthoDB" id="3214641at2"/>
<dbReference type="EMBL" id="PGFE01000005">
    <property type="protein sequence ID" value="PJJ69161.1"/>
    <property type="molecule type" value="Genomic_DNA"/>
</dbReference>
<dbReference type="Pfam" id="PF05949">
    <property type="entry name" value="DUF881"/>
    <property type="match status" value="1"/>
</dbReference>
<dbReference type="InterPro" id="IPR010273">
    <property type="entry name" value="DUF881"/>
</dbReference>
<evidence type="ECO:0000256" key="2">
    <source>
        <dbReference type="SAM" id="Coils"/>
    </source>
</evidence>
<comment type="caution">
    <text evidence="3">The sequence shown here is derived from an EMBL/GenBank/DDBJ whole genome shotgun (WGS) entry which is preliminary data.</text>
</comment>
<dbReference type="RefSeq" id="WP_157802645.1">
    <property type="nucleotide sequence ID" value="NZ_BOOX01000005.1"/>
</dbReference>
<sequence>MSHSAGPASPVRERTAPRRRSVRVLTVALVLALAGAIFGVSARTARGDEGRTPDDLAQLVANESDRVTDLQEQSDALQAEIDALSVENETPVEGSPGEAEITANRIAAGTTALTGPGLRVALDDAPPGNYPEQFRPDDLVVHQQDLQAVVNGLWAGGAEAMTLQSQRVDPTTAFRCVGNVLVLKGRVYSPPFVVEAIGDQDAMRSALDRAPDVQAYMSYVDAVSLGWRLDEVAKIEVPRSDQVTLTYAQVQG</sequence>
<comment type="similarity">
    <text evidence="1">Belongs to the UPF0749 family.</text>
</comment>